<dbReference type="GeneTree" id="ENSGT00660000097022"/>
<dbReference type="InterPro" id="IPR004244">
    <property type="entry name" value="Transposase_22"/>
</dbReference>
<evidence type="ECO:0000313" key="2">
    <source>
        <dbReference type="Proteomes" id="UP000008672"/>
    </source>
</evidence>
<dbReference type="Proteomes" id="UP000008672">
    <property type="component" value="Unassembled WGS sequence"/>
</dbReference>
<keyword evidence="2" id="KW-1185">Reference proteome</keyword>
<dbReference type="InParanoid" id="H3AFW5"/>
<reference evidence="1" key="2">
    <citation type="submission" date="2025-08" db="UniProtKB">
        <authorList>
            <consortium name="Ensembl"/>
        </authorList>
    </citation>
    <scope>IDENTIFICATION</scope>
</reference>
<evidence type="ECO:0008006" key="3">
    <source>
        <dbReference type="Google" id="ProtNLM"/>
    </source>
</evidence>
<reference evidence="1" key="3">
    <citation type="submission" date="2025-09" db="UniProtKB">
        <authorList>
            <consortium name="Ensembl"/>
        </authorList>
    </citation>
    <scope>IDENTIFICATION</scope>
</reference>
<dbReference type="PANTHER" id="PTHR11505">
    <property type="entry name" value="L1 TRANSPOSABLE ELEMENT-RELATED"/>
    <property type="match status" value="1"/>
</dbReference>
<sequence>FSTANFLVDPHRPFRRSLGEHGEKLGIRGHVTSIKGDLGRLAGRLLDAENKLTYLELCGKDREERLDNLEREVEQQGRYVSELWDHMQDLENQSRHNNIRILGVPGLDSLERSTAVLLHSILTECLGLDDPAMETERAHRTLGPKPASEQRPRLIIARLLRFTDREKILRHAREMGKIQWRDTHLMFFPDMSKELAAHHKKFTAARHRCMALGLKYALQYPAILRI</sequence>
<evidence type="ECO:0000313" key="1">
    <source>
        <dbReference type="Ensembl" id="ENSLACP00000008536.1"/>
    </source>
</evidence>
<dbReference type="EMBL" id="AFYH01022464">
    <property type="status" value="NOT_ANNOTATED_CDS"/>
    <property type="molecule type" value="Genomic_DNA"/>
</dbReference>
<proteinExistence type="predicted"/>
<reference evidence="2" key="1">
    <citation type="submission" date="2011-08" db="EMBL/GenBank/DDBJ databases">
        <title>The draft genome of Latimeria chalumnae.</title>
        <authorList>
            <person name="Di Palma F."/>
            <person name="Alfoldi J."/>
            <person name="Johnson J."/>
            <person name="Berlin A."/>
            <person name="Gnerre S."/>
            <person name="Jaffe D."/>
            <person name="MacCallum I."/>
            <person name="Young S."/>
            <person name="Walker B.J."/>
            <person name="Lander E."/>
            <person name="Lindblad-Toh K."/>
        </authorList>
    </citation>
    <scope>NUCLEOTIDE SEQUENCE [LARGE SCALE GENOMIC DNA]</scope>
    <source>
        <strain evidence="2">Wild caught</strain>
    </source>
</reference>
<name>H3AFW5_LATCH</name>
<protein>
    <recommendedName>
        <fullName evidence="3">L1 transposable element RRM domain-containing protein</fullName>
    </recommendedName>
</protein>
<accession>H3AFW5</accession>
<dbReference type="AlphaFoldDB" id="H3AFW5"/>
<dbReference type="Ensembl" id="ENSLACT00000008604.1">
    <property type="protein sequence ID" value="ENSLACP00000008536.1"/>
    <property type="gene ID" value="ENSLACG00000007553.1"/>
</dbReference>
<dbReference type="Gene3D" id="3.30.70.1820">
    <property type="entry name" value="L1 transposable element, RRM domain"/>
    <property type="match status" value="1"/>
</dbReference>
<dbReference type="HOGENOM" id="CLU_062834_2_1_1"/>
<organism evidence="1 2">
    <name type="scientific">Latimeria chalumnae</name>
    <name type="common">Coelacanth</name>
    <dbReference type="NCBI Taxonomy" id="7897"/>
    <lineage>
        <taxon>Eukaryota</taxon>
        <taxon>Metazoa</taxon>
        <taxon>Chordata</taxon>
        <taxon>Craniata</taxon>
        <taxon>Vertebrata</taxon>
        <taxon>Euteleostomi</taxon>
        <taxon>Coelacanthiformes</taxon>
        <taxon>Coelacanthidae</taxon>
        <taxon>Latimeria</taxon>
    </lineage>
</organism>